<dbReference type="RefSeq" id="WP_376981989.1">
    <property type="nucleotide sequence ID" value="NZ_JBHLSV010000020.1"/>
</dbReference>
<keyword evidence="2" id="KW-1185">Reference proteome</keyword>
<dbReference type="Proteomes" id="UP001589793">
    <property type="component" value="Unassembled WGS sequence"/>
</dbReference>
<evidence type="ECO:0000313" key="2">
    <source>
        <dbReference type="Proteomes" id="UP001589793"/>
    </source>
</evidence>
<gene>
    <name evidence="1" type="ORF">ACFFF6_14585</name>
</gene>
<name>A0ABV6RDX0_9MICO</name>
<dbReference type="EMBL" id="JBHLSV010000020">
    <property type="protein sequence ID" value="MFC0675187.1"/>
    <property type="molecule type" value="Genomic_DNA"/>
</dbReference>
<sequence>MAEDEWLDVEAAAQRHDCSIKSIWRRIWQGKLSARTEKLDGRDGRPVIKTLIRVSDLDRAFGLTAHAEYVQKIRAAAPPLTREQTTFIAKVFTDHLLEQDARRRREGEIGTES</sequence>
<protein>
    <recommendedName>
        <fullName evidence="3">Excisionase</fullName>
    </recommendedName>
</protein>
<evidence type="ECO:0000313" key="1">
    <source>
        <dbReference type="EMBL" id="MFC0675187.1"/>
    </source>
</evidence>
<accession>A0ABV6RDX0</accession>
<comment type="caution">
    <text evidence="1">The sequence shown here is derived from an EMBL/GenBank/DDBJ whole genome shotgun (WGS) entry which is preliminary data.</text>
</comment>
<evidence type="ECO:0008006" key="3">
    <source>
        <dbReference type="Google" id="ProtNLM"/>
    </source>
</evidence>
<reference evidence="1 2" key="1">
    <citation type="submission" date="2024-09" db="EMBL/GenBank/DDBJ databases">
        <authorList>
            <person name="Sun Q."/>
            <person name="Mori K."/>
        </authorList>
    </citation>
    <scope>NUCLEOTIDE SEQUENCE [LARGE SCALE GENOMIC DNA]</scope>
    <source>
        <strain evidence="1 2">CICC 10874</strain>
    </source>
</reference>
<proteinExistence type="predicted"/>
<organism evidence="1 2">
    <name type="scientific">Brachybacterium hainanense</name>
    <dbReference type="NCBI Taxonomy" id="1541174"/>
    <lineage>
        <taxon>Bacteria</taxon>
        <taxon>Bacillati</taxon>
        <taxon>Actinomycetota</taxon>
        <taxon>Actinomycetes</taxon>
        <taxon>Micrococcales</taxon>
        <taxon>Dermabacteraceae</taxon>
        <taxon>Brachybacterium</taxon>
    </lineage>
</organism>